<dbReference type="GO" id="GO:0006950">
    <property type="term" value="P:response to stress"/>
    <property type="evidence" value="ECO:0007669"/>
    <property type="project" value="TreeGrafter"/>
</dbReference>
<dbReference type="EMBL" id="VTFY01000004">
    <property type="protein sequence ID" value="MRX82156.1"/>
    <property type="molecule type" value="Genomic_DNA"/>
</dbReference>
<keyword evidence="3" id="KW-1185">Reference proteome</keyword>
<dbReference type="PANTHER" id="PTHR33164:SF43">
    <property type="entry name" value="HTH-TYPE TRANSCRIPTIONAL REPRESSOR YETL"/>
    <property type="match status" value="1"/>
</dbReference>
<dbReference type="Proteomes" id="UP000438093">
    <property type="component" value="Unassembled WGS sequence"/>
</dbReference>
<proteinExistence type="predicted"/>
<comment type="caution">
    <text evidence="2">The sequence shown here is derived from an EMBL/GenBank/DDBJ whole genome shotgun (WGS) entry which is preliminary data.</text>
</comment>
<evidence type="ECO:0000259" key="1">
    <source>
        <dbReference type="SMART" id="SM00347"/>
    </source>
</evidence>
<dbReference type="Gene3D" id="1.10.10.10">
    <property type="entry name" value="Winged helix-like DNA-binding domain superfamily/Winged helix DNA-binding domain"/>
    <property type="match status" value="2"/>
</dbReference>
<dbReference type="SMART" id="SM00347">
    <property type="entry name" value="HTH_MARR"/>
    <property type="match status" value="2"/>
</dbReference>
<reference evidence="3" key="1">
    <citation type="submission" date="2019-08" db="EMBL/GenBank/DDBJ databases">
        <title>Arthrobacter sp. nov., isolated from plateau pika and Tibetan wild ass.</title>
        <authorList>
            <person name="Ge Y."/>
        </authorList>
    </citation>
    <scope>NUCLEOTIDE SEQUENCE [LARGE SCALE GENOMIC DNA]</scope>
    <source>
        <strain evidence="3">HF-4214</strain>
    </source>
</reference>
<sequence length="309" mass="34022">MCRGAQEDAGRHRRRVRMIQDEVLFTPQLATVVVDLHRRIGETIAEVCGVSYLEFCLLSSVRSHGGSLLLADFPRNALANENTVVVAANALARTGFVDKGRCSNDGRLTVLRERAEGAHALDRGYEGVYRSLRSSVWANHTDEDVEEIMRSFPSVAEKLGIGIEEINRLCHRVLTPAYLMIVAALLRRWARVVAQYAGLSFAEYRCLAVLEARPAPLSCATLAETLMLERTSVSALVAKLSRKELVSYGSGVDRRHKVIALTEKGEVSAALVTGKLGRITAELYAGVDASLKSKTNELHMRMHATYARS</sequence>
<dbReference type="InterPro" id="IPR039422">
    <property type="entry name" value="MarR/SlyA-like"/>
</dbReference>
<dbReference type="SUPFAM" id="SSF46785">
    <property type="entry name" value="Winged helix' DNA-binding domain"/>
    <property type="match status" value="2"/>
</dbReference>
<protein>
    <submittedName>
        <fullName evidence="2">MarR family transcriptional regulator</fullName>
    </submittedName>
</protein>
<name>A0A6N7RLM5_9ACTN</name>
<dbReference type="InterPro" id="IPR000835">
    <property type="entry name" value="HTH_MarR-typ"/>
</dbReference>
<dbReference type="InterPro" id="IPR036388">
    <property type="entry name" value="WH-like_DNA-bd_sf"/>
</dbReference>
<dbReference type="PANTHER" id="PTHR33164">
    <property type="entry name" value="TRANSCRIPTIONAL REGULATOR, MARR FAMILY"/>
    <property type="match status" value="1"/>
</dbReference>
<dbReference type="AlphaFoldDB" id="A0A6N7RLM5"/>
<gene>
    <name evidence="2" type="ORF">GJG86_06585</name>
</gene>
<organism evidence="2 3">
    <name type="scientific">Eggerthella guodeyinii</name>
    <dbReference type="NCBI Taxonomy" id="2690837"/>
    <lineage>
        <taxon>Bacteria</taxon>
        <taxon>Bacillati</taxon>
        <taxon>Actinomycetota</taxon>
        <taxon>Coriobacteriia</taxon>
        <taxon>Eggerthellales</taxon>
        <taxon>Eggerthellaceae</taxon>
        <taxon>Eggerthella</taxon>
    </lineage>
</organism>
<dbReference type="GO" id="GO:0003700">
    <property type="term" value="F:DNA-binding transcription factor activity"/>
    <property type="evidence" value="ECO:0007669"/>
    <property type="project" value="InterPro"/>
</dbReference>
<accession>A0A6N7RLM5</accession>
<dbReference type="Pfam" id="PF12802">
    <property type="entry name" value="MarR_2"/>
    <property type="match status" value="1"/>
</dbReference>
<evidence type="ECO:0000313" key="2">
    <source>
        <dbReference type="EMBL" id="MRX82156.1"/>
    </source>
</evidence>
<evidence type="ECO:0000313" key="3">
    <source>
        <dbReference type="Proteomes" id="UP000438093"/>
    </source>
</evidence>
<feature type="domain" description="HTH marR-type" evidence="1">
    <location>
        <begin position="191"/>
        <end position="292"/>
    </location>
</feature>
<dbReference type="InterPro" id="IPR036390">
    <property type="entry name" value="WH_DNA-bd_sf"/>
</dbReference>
<feature type="domain" description="HTH marR-type" evidence="1">
    <location>
        <begin position="43"/>
        <end position="145"/>
    </location>
</feature>